<dbReference type="InterPro" id="IPR005225">
    <property type="entry name" value="Small_GTP-bd"/>
</dbReference>
<dbReference type="CDD" id="cd01887">
    <property type="entry name" value="IF2_eIF5B"/>
    <property type="match status" value="1"/>
</dbReference>
<dbReference type="Gene3D" id="3.40.50.300">
    <property type="entry name" value="P-loop containing nucleotide triphosphate hydrolases"/>
    <property type="match status" value="1"/>
</dbReference>
<dbReference type="Pfam" id="PF22042">
    <property type="entry name" value="EF-G_D2"/>
    <property type="match status" value="1"/>
</dbReference>
<sequence length="874" mass="95056">MSEVTVAQLAADVGIPVDRLLTQLGEAGIKKSSDADIITEDEKRDLLTFLRQAHGKKSTATQTTSAPAERKLTLKRKTVSELKQPAATRSVASRGTPSSGKTVSVEVRRKRAVIKTAESAEEKSALLKEAEEARKALAEQEAERKAQAEQEEARRAAADELRKQEEDNRRSKEEKLRAREEEERQREVAERFKKEEEERERLEEEKRKLAEAESAKKAVAKAKANKAAAEEARKKRTSDKGGRKELHVAANAPRGRRKKKDRSRAAQRDQNINVPGSGEHGFQMPTEPVVHDVEVPDTISLGDLAQRMSVKAPEVIKTLMNMGMMVTINEVLDQDTAALVVEEMGHNVVFKKADDEEQDILTAVDIEIEGETQPRAPVVTIMGHVDHGKTSLLDYIRTSRVAAGEAGGITQHIGAYSVDTDHGKITFLDTPGHAAFSAMRARGAKVTDIVIIVVAADDGVMPQTKEAIQHARAGDVPIIIAINKMDKPEANPDRVMQELVAEEVVPEDWGGDTQFIKVSAHSGEGVNELLESILLQSEVLELKAVAEGPARGAIIESSLDKGRGAVATVLVQNGTLRKGDPIVCGTEFGRVRAMFDESGAEVDSAGPSVPVAVLGLSGAPNAGDDAVAMPDERRARELAEVRHQKVRDSRLAEQKAAKLNELFSQMGDGEVLQVNLVVKADVQGSVEALKDSLENISTDEIRVKVVASGVGGINESDANLAAASSAIVVGFNVRADSTARRILEERGLELRYYSIIYEVIDDVKKAASGMLSPEIRESIIGLAEVRDVFRSSRLGAIAGCMVVDGVVKRNNPIRVLRDNVVVFEGELESLRRFKDDVQEVKSGTECGIGVKSYNDVKAGDQIECFERTEVAREL</sequence>
<evidence type="ECO:0000256" key="7">
    <source>
        <dbReference type="ARBA" id="ARBA00022917"/>
    </source>
</evidence>
<feature type="binding site" evidence="9">
    <location>
        <begin position="383"/>
        <end position="390"/>
    </location>
    <ligand>
        <name>GTP</name>
        <dbReference type="ChEBI" id="CHEBI:37565"/>
    </ligand>
</feature>
<evidence type="ECO:0000256" key="8">
    <source>
        <dbReference type="ARBA" id="ARBA00023134"/>
    </source>
</evidence>
<gene>
    <name evidence="9" type="primary">infB</name>
    <name evidence="14" type="ORF">JV46_20620</name>
</gene>
<keyword evidence="5 9" id="KW-0396">Initiation factor</keyword>
<dbReference type="AlphaFoldDB" id="A0A0B0HA67"/>
<comment type="function">
    <text evidence="9 10">One of the essential components for the initiation of protein synthesis. Protects formylmethionyl-tRNA from spontaneous hydrolysis and promotes its binding to the 30S ribosomal subunits. Also involved in the hydrolysis of GTP during the formation of the 70S ribosomal complex.</text>
</comment>
<dbReference type="Gene3D" id="3.30.56.50">
    <property type="entry name" value="Putative DNA-binding domain, N-terminal subdomain of bacterial translation initiation factor IF2"/>
    <property type="match status" value="1"/>
</dbReference>
<dbReference type="STRING" id="2340.JV46_20620"/>
<dbReference type="FunFam" id="2.40.30.10:FF:000007">
    <property type="entry name" value="Translation initiation factor IF-2"/>
    <property type="match status" value="1"/>
</dbReference>
<dbReference type="InterPro" id="IPR053905">
    <property type="entry name" value="EF-G-like_DII"/>
</dbReference>
<dbReference type="InterPro" id="IPR000178">
    <property type="entry name" value="TF_IF2_bacterial-like"/>
</dbReference>
<dbReference type="NCBIfam" id="TIGR00487">
    <property type="entry name" value="IF-2"/>
    <property type="match status" value="1"/>
</dbReference>
<dbReference type="InterPro" id="IPR044145">
    <property type="entry name" value="IF2_II"/>
</dbReference>
<evidence type="ECO:0000256" key="4">
    <source>
        <dbReference type="ARBA" id="ARBA00022490"/>
    </source>
</evidence>
<dbReference type="SUPFAM" id="SSF46955">
    <property type="entry name" value="Putative DNA-binding domain"/>
    <property type="match status" value="1"/>
</dbReference>
<dbReference type="InterPro" id="IPR004161">
    <property type="entry name" value="EFTu-like_2"/>
</dbReference>
<name>A0A0B0HA67_SOVGS</name>
<dbReference type="PROSITE" id="PS01176">
    <property type="entry name" value="IF2"/>
    <property type="match status" value="1"/>
</dbReference>
<proteinExistence type="inferred from homology"/>
<evidence type="ECO:0000259" key="13">
    <source>
        <dbReference type="PROSITE" id="PS51722"/>
    </source>
</evidence>
<dbReference type="InterPro" id="IPR000795">
    <property type="entry name" value="T_Tr_GTP-bd_dom"/>
</dbReference>
<dbReference type="GO" id="GO:0003743">
    <property type="term" value="F:translation initiation factor activity"/>
    <property type="evidence" value="ECO:0007669"/>
    <property type="project" value="UniProtKB-UniRule"/>
</dbReference>
<dbReference type="EMBL" id="JRAA01000001">
    <property type="protein sequence ID" value="KHF25965.1"/>
    <property type="molecule type" value="Genomic_DNA"/>
</dbReference>
<dbReference type="GO" id="GO:0003924">
    <property type="term" value="F:GTPase activity"/>
    <property type="evidence" value="ECO:0007669"/>
    <property type="project" value="UniProtKB-UniRule"/>
</dbReference>
<evidence type="ECO:0000256" key="11">
    <source>
        <dbReference type="RuleBase" id="RU000645"/>
    </source>
</evidence>
<dbReference type="Pfam" id="PF11987">
    <property type="entry name" value="IF-2"/>
    <property type="match status" value="1"/>
</dbReference>
<dbReference type="HAMAP" id="MF_00100_B">
    <property type="entry name" value="IF_2_B"/>
    <property type="match status" value="1"/>
</dbReference>
<dbReference type="Gene3D" id="3.40.50.10050">
    <property type="entry name" value="Translation initiation factor IF- 2, domain 3"/>
    <property type="match status" value="1"/>
</dbReference>
<dbReference type="SUPFAM" id="SSF50447">
    <property type="entry name" value="Translation proteins"/>
    <property type="match status" value="2"/>
</dbReference>
<organism evidence="14 15">
    <name type="scientific">Solemya velum gill symbiont</name>
    <dbReference type="NCBI Taxonomy" id="2340"/>
    <lineage>
        <taxon>Bacteria</taxon>
        <taxon>Pseudomonadati</taxon>
        <taxon>Pseudomonadota</taxon>
        <taxon>Gammaproteobacteria</taxon>
        <taxon>sulfur-oxidizing symbionts</taxon>
    </lineage>
</organism>
<evidence type="ECO:0000256" key="12">
    <source>
        <dbReference type="SAM" id="MobiDB-lite"/>
    </source>
</evidence>
<dbReference type="FunFam" id="2.40.30.10:FF:000008">
    <property type="entry name" value="Translation initiation factor IF-2"/>
    <property type="match status" value="1"/>
</dbReference>
<protein>
    <recommendedName>
        <fullName evidence="3 9">Translation initiation factor IF-2</fullName>
    </recommendedName>
</protein>
<reference evidence="14 15" key="1">
    <citation type="journal article" date="2014" name="BMC Genomics">
        <title>The genome of the intracellular bacterium of the coastal bivalve, Solemya velum: a blueprint for thriving in and out of symbiosis.</title>
        <authorList>
            <person name="Dmytrenko O."/>
            <person name="Russell S.L."/>
            <person name="Loo W.T."/>
            <person name="Fontanez K.M."/>
            <person name="Liao L."/>
            <person name="Roeselers G."/>
            <person name="Sharma R."/>
            <person name="Stewart F.J."/>
            <person name="Newton I.L."/>
            <person name="Woyke T."/>
            <person name="Wu D."/>
            <person name="Lang J.M."/>
            <person name="Eisen J.A."/>
            <person name="Cavanaugh C.M."/>
        </authorList>
    </citation>
    <scope>NUCLEOTIDE SEQUENCE [LARGE SCALE GENOMIC DNA]</scope>
    <source>
        <strain evidence="14 15">WH</strain>
    </source>
</reference>
<dbReference type="Pfam" id="PF08364">
    <property type="entry name" value="IF2_assoc"/>
    <property type="match status" value="1"/>
</dbReference>
<feature type="region of interest" description="Disordered" evidence="12">
    <location>
        <begin position="52"/>
        <end position="110"/>
    </location>
</feature>
<feature type="compositionally biased region" description="Basic and acidic residues" evidence="12">
    <location>
        <begin position="131"/>
        <end position="216"/>
    </location>
</feature>
<evidence type="ECO:0000256" key="5">
    <source>
        <dbReference type="ARBA" id="ARBA00022540"/>
    </source>
</evidence>
<keyword evidence="4 9" id="KW-0963">Cytoplasm</keyword>
<dbReference type="RefSeq" id="WP_043115664.1">
    <property type="nucleotide sequence ID" value="NZ_JRAA01000001.1"/>
</dbReference>
<comment type="similarity">
    <text evidence="2 9 10">Belongs to the TRAFAC class translation factor GTPase superfamily. Classic translation factor GTPase family. IF-2 subfamily.</text>
</comment>
<dbReference type="InterPro" id="IPR009000">
    <property type="entry name" value="Transl_B-barrel_sf"/>
</dbReference>
<dbReference type="CDD" id="cd03692">
    <property type="entry name" value="mtIF2_IVc"/>
    <property type="match status" value="1"/>
</dbReference>
<feature type="compositionally biased region" description="Polar residues" evidence="12">
    <location>
        <begin position="90"/>
        <end position="102"/>
    </location>
</feature>
<keyword evidence="7 9" id="KW-0648">Protein biosynthesis</keyword>
<evidence type="ECO:0000256" key="3">
    <source>
        <dbReference type="ARBA" id="ARBA00020675"/>
    </source>
</evidence>
<dbReference type="Pfam" id="PF03144">
    <property type="entry name" value="GTP_EFTU_D2"/>
    <property type="match status" value="1"/>
</dbReference>
<dbReference type="InterPro" id="IPR027417">
    <property type="entry name" value="P-loop_NTPase"/>
</dbReference>
<dbReference type="PROSITE" id="PS51722">
    <property type="entry name" value="G_TR_2"/>
    <property type="match status" value="1"/>
</dbReference>
<feature type="compositionally biased region" description="Basic and acidic residues" evidence="12">
    <location>
        <begin position="228"/>
        <end position="247"/>
    </location>
</feature>
<dbReference type="OrthoDB" id="9811804at2"/>
<dbReference type="PANTHER" id="PTHR43381">
    <property type="entry name" value="TRANSLATION INITIATION FACTOR IF-2-RELATED"/>
    <property type="match status" value="1"/>
</dbReference>
<dbReference type="NCBIfam" id="TIGR00231">
    <property type="entry name" value="small_GTP"/>
    <property type="match status" value="1"/>
</dbReference>
<dbReference type="GeneID" id="86991824"/>
<keyword evidence="15" id="KW-1185">Reference proteome</keyword>
<feature type="binding site" evidence="9">
    <location>
        <begin position="483"/>
        <end position="486"/>
    </location>
    <ligand>
        <name>GTP</name>
        <dbReference type="ChEBI" id="CHEBI:37565"/>
    </ligand>
</feature>
<dbReference type="PANTHER" id="PTHR43381:SF5">
    <property type="entry name" value="TR-TYPE G DOMAIN-CONTAINING PROTEIN"/>
    <property type="match status" value="1"/>
</dbReference>
<evidence type="ECO:0000256" key="9">
    <source>
        <dbReference type="HAMAP-Rule" id="MF_00100"/>
    </source>
</evidence>
<dbReference type="InterPro" id="IPR036925">
    <property type="entry name" value="TIF_IF2_dom3_sf"/>
</dbReference>
<dbReference type="InterPro" id="IPR009061">
    <property type="entry name" value="DNA-bd_dom_put_sf"/>
</dbReference>
<evidence type="ECO:0000256" key="2">
    <source>
        <dbReference type="ARBA" id="ARBA00007733"/>
    </source>
</evidence>
<feature type="region of interest" description="Disordered" evidence="12">
    <location>
        <begin position="131"/>
        <end position="282"/>
    </location>
</feature>
<keyword evidence="8 9" id="KW-0342">GTP-binding</keyword>
<dbReference type="CDD" id="cd03702">
    <property type="entry name" value="IF2_mtIF2_II"/>
    <property type="match status" value="1"/>
</dbReference>
<accession>A0A0B0HA67</accession>
<comment type="subcellular location">
    <subcellularLocation>
        <location evidence="1 9 11">Cytoplasm</location>
    </subcellularLocation>
</comment>
<dbReference type="Pfam" id="PF00009">
    <property type="entry name" value="GTP_EFTU"/>
    <property type="match status" value="1"/>
</dbReference>
<evidence type="ECO:0000313" key="14">
    <source>
        <dbReference type="EMBL" id="KHF25965.1"/>
    </source>
</evidence>
<dbReference type="GO" id="GO:0005525">
    <property type="term" value="F:GTP binding"/>
    <property type="evidence" value="ECO:0007669"/>
    <property type="project" value="UniProtKB-KW"/>
</dbReference>
<evidence type="ECO:0000256" key="6">
    <source>
        <dbReference type="ARBA" id="ARBA00022741"/>
    </source>
</evidence>
<dbReference type="Pfam" id="PF04760">
    <property type="entry name" value="IF2_N"/>
    <property type="match status" value="2"/>
</dbReference>
<dbReference type="eggNOG" id="COG0532">
    <property type="taxonomic scope" value="Bacteria"/>
</dbReference>
<dbReference type="SUPFAM" id="SSF52156">
    <property type="entry name" value="Initiation factor IF2/eIF5b, domain 3"/>
    <property type="match status" value="1"/>
</dbReference>
<evidence type="ECO:0000313" key="15">
    <source>
        <dbReference type="Proteomes" id="UP000030856"/>
    </source>
</evidence>
<dbReference type="InterPro" id="IPR013575">
    <property type="entry name" value="IF2_assoc_dom_bac"/>
</dbReference>
<feature type="binding site" evidence="9">
    <location>
        <begin position="429"/>
        <end position="433"/>
    </location>
    <ligand>
        <name>GTP</name>
        <dbReference type="ChEBI" id="CHEBI:37565"/>
    </ligand>
</feature>
<dbReference type="InterPro" id="IPR023115">
    <property type="entry name" value="TIF_IF2_dom3"/>
</dbReference>
<dbReference type="FunFam" id="3.40.50.300:FF:000019">
    <property type="entry name" value="Translation initiation factor IF-2"/>
    <property type="match status" value="1"/>
</dbReference>
<dbReference type="SUPFAM" id="SSF52540">
    <property type="entry name" value="P-loop containing nucleoside triphosphate hydrolases"/>
    <property type="match status" value="1"/>
</dbReference>
<dbReference type="Gene3D" id="2.40.30.10">
    <property type="entry name" value="Translation factors"/>
    <property type="match status" value="2"/>
</dbReference>
<dbReference type="PATRIC" id="fig|2340.3.peg.477"/>
<keyword evidence="6 9" id="KW-0547">Nucleotide-binding</keyword>
<dbReference type="FunFam" id="3.40.50.10050:FF:000001">
    <property type="entry name" value="Translation initiation factor IF-2"/>
    <property type="match status" value="1"/>
</dbReference>
<feature type="domain" description="Tr-type G" evidence="13">
    <location>
        <begin position="374"/>
        <end position="543"/>
    </location>
</feature>
<dbReference type="InterPro" id="IPR006847">
    <property type="entry name" value="IF2_N"/>
</dbReference>
<dbReference type="InterPro" id="IPR015760">
    <property type="entry name" value="TIF_IF2"/>
</dbReference>
<dbReference type="Proteomes" id="UP000030856">
    <property type="component" value="Unassembled WGS sequence"/>
</dbReference>
<dbReference type="GO" id="GO:0005829">
    <property type="term" value="C:cytosol"/>
    <property type="evidence" value="ECO:0007669"/>
    <property type="project" value="TreeGrafter"/>
</dbReference>
<feature type="region of interest" description="G-domain" evidence="9">
    <location>
        <begin position="377"/>
        <end position="525"/>
    </location>
</feature>
<evidence type="ECO:0000256" key="10">
    <source>
        <dbReference type="RuleBase" id="RU000644"/>
    </source>
</evidence>
<comment type="caution">
    <text evidence="14">The sequence shown here is derived from an EMBL/GenBank/DDBJ whole genome shotgun (WGS) entry which is preliminary data.</text>
</comment>
<evidence type="ECO:0000256" key="1">
    <source>
        <dbReference type="ARBA" id="ARBA00004496"/>
    </source>
</evidence>